<feature type="region of interest" description="Disordered" evidence="2">
    <location>
        <begin position="136"/>
        <end position="199"/>
    </location>
</feature>
<protein>
    <submittedName>
        <fullName evidence="3">Uncharacterized protein</fullName>
    </submittedName>
</protein>
<name>A0ABD3VKA7_SINWO</name>
<dbReference type="PANTHER" id="PTHR13602">
    <property type="entry name" value="UPF0488 PROTEIN C8ORF33"/>
    <property type="match status" value="1"/>
</dbReference>
<dbReference type="Proteomes" id="UP001634394">
    <property type="component" value="Unassembled WGS sequence"/>
</dbReference>
<organism evidence="3 4">
    <name type="scientific">Sinanodonta woodiana</name>
    <name type="common">Chinese pond mussel</name>
    <name type="synonym">Anodonta woodiana</name>
    <dbReference type="NCBI Taxonomy" id="1069815"/>
    <lineage>
        <taxon>Eukaryota</taxon>
        <taxon>Metazoa</taxon>
        <taxon>Spiralia</taxon>
        <taxon>Lophotrochozoa</taxon>
        <taxon>Mollusca</taxon>
        <taxon>Bivalvia</taxon>
        <taxon>Autobranchia</taxon>
        <taxon>Heteroconchia</taxon>
        <taxon>Palaeoheterodonta</taxon>
        <taxon>Unionida</taxon>
        <taxon>Unionoidea</taxon>
        <taxon>Unionidae</taxon>
        <taxon>Unioninae</taxon>
        <taxon>Sinanodonta</taxon>
    </lineage>
</organism>
<evidence type="ECO:0000313" key="4">
    <source>
        <dbReference type="Proteomes" id="UP001634394"/>
    </source>
</evidence>
<accession>A0ABD3VKA7</accession>
<comment type="caution">
    <text evidence="3">The sequence shown here is derived from an EMBL/GenBank/DDBJ whole genome shotgun (WGS) entry which is preliminary data.</text>
</comment>
<feature type="region of interest" description="Disordered" evidence="2">
    <location>
        <begin position="1"/>
        <end position="42"/>
    </location>
</feature>
<dbReference type="InterPro" id="IPR029274">
    <property type="entry name" value="DUF4615"/>
</dbReference>
<proteinExistence type="inferred from homology"/>
<feature type="compositionally biased region" description="Basic and acidic residues" evidence="2">
    <location>
        <begin position="1"/>
        <end position="35"/>
    </location>
</feature>
<gene>
    <name evidence="3" type="ORF">ACJMK2_008031</name>
</gene>
<dbReference type="PANTHER" id="PTHR13602:SF2">
    <property type="entry name" value="UPF0488 PROTEIN C8ORF33"/>
    <property type="match status" value="1"/>
</dbReference>
<evidence type="ECO:0000313" key="3">
    <source>
        <dbReference type="EMBL" id="KAL3862029.1"/>
    </source>
</evidence>
<evidence type="ECO:0000256" key="2">
    <source>
        <dbReference type="SAM" id="MobiDB-lite"/>
    </source>
</evidence>
<reference evidence="3 4" key="1">
    <citation type="submission" date="2024-11" db="EMBL/GenBank/DDBJ databases">
        <title>Chromosome-level genome assembly of the freshwater bivalve Anodonta woodiana.</title>
        <authorList>
            <person name="Chen X."/>
        </authorList>
    </citation>
    <scope>NUCLEOTIDE SEQUENCE [LARGE SCALE GENOMIC DNA]</scope>
    <source>
        <strain evidence="3">MN2024</strain>
        <tissue evidence="3">Gills</tissue>
    </source>
</reference>
<dbReference type="Pfam" id="PF15393">
    <property type="entry name" value="DUF4615"/>
    <property type="match status" value="1"/>
</dbReference>
<dbReference type="AlphaFoldDB" id="A0ABD3VKA7"/>
<dbReference type="EMBL" id="JBJQND010000011">
    <property type="protein sequence ID" value="KAL3862029.1"/>
    <property type="molecule type" value="Genomic_DNA"/>
</dbReference>
<sequence length="266" mass="29814">MSKIRKDAKQRNPEVVRKRCDNAGEVKNGAAKEEEQQQLSEEERLEQELSWCVEQLELGLETQQPDSRQAMEAMKILRILTNPKAPLVKKRQAMRNTFGDYRSKMKVQEQKSAASVRKAKMASGFKPSTLKSQFVRRSLQSVTRDKDSISETKVLLENNPENTDKDSADSDEGGTSNSNQVNAEIFDSDKVSSGDSNSISTKMLDIKTSKKEFRFGFDVMDEDGHNIGSITGSHNPGHESTAADFFKFKKSDNSFRFGFSLPDGDA</sequence>
<keyword evidence="4" id="KW-1185">Reference proteome</keyword>
<feature type="compositionally biased region" description="Polar residues" evidence="2">
    <location>
        <begin position="173"/>
        <end position="182"/>
    </location>
</feature>
<comment type="similarity">
    <text evidence="1">Belongs to the UPF0488 family.</text>
</comment>
<evidence type="ECO:0000256" key="1">
    <source>
        <dbReference type="ARBA" id="ARBA00005707"/>
    </source>
</evidence>
<feature type="region of interest" description="Disordered" evidence="2">
    <location>
        <begin position="99"/>
        <end position="123"/>
    </location>
</feature>